<feature type="transmembrane region" description="Helical" evidence="1">
    <location>
        <begin position="56"/>
        <end position="75"/>
    </location>
</feature>
<keyword evidence="1" id="KW-0472">Membrane</keyword>
<dbReference type="OrthoDB" id="2686513at2759"/>
<keyword evidence="3" id="KW-1185">Reference proteome</keyword>
<feature type="transmembrane region" description="Helical" evidence="1">
    <location>
        <begin position="96"/>
        <end position="116"/>
    </location>
</feature>
<dbReference type="RefSeq" id="XP_001836186.2">
    <property type="nucleotide sequence ID" value="XM_001836134.2"/>
</dbReference>
<organism evidence="2 3">
    <name type="scientific">Coprinopsis cinerea (strain Okayama-7 / 130 / ATCC MYA-4618 / FGSC 9003)</name>
    <name type="common">Inky cap fungus</name>
    <name type="synonym">Hormographiella aspergillata</name>
    <dbReference type="NCBI Taxonomy" id="240176"/>
    <lineage>
        <taxon>Eukaryota</taxon>
        <taxon>Fungi</taxon>
        <taxon>Dikarya</taxon>
        <taxon>Basidiomycota</taxon>
        <taxon>Agaricomycotina</taxon>
        <taxon>Agaricomycetes</taxon>
        <taxon>Agaricomycetidae</taxon>
        <taxon>Agaricales</taxon>
        <taxon>Agaricineae</taxon>
        <taxon>Psathyrellaceae</taxon>
        <taxon>Coprinopsis</taxon>
    </lineage>
</organism>
<evidence type="ECO:0000256" key="1">
    <source>
        <dbReference type="SAM" id="Phobius"/>
    </source>
</evidence>
<gene>
    <name evidence="2" type="ORF">CC1G_06271</name>
</gene>
<reference evidence="2 3" key="1">
    <citation type="journal article" date="2010" name="Proc. Natl. Acad. Sci. U.S.A.">
        <title>Insights into evolution of multicellular fungi from the assembled chromosomes of the mushroom Coprinopsis cinerea (Coprinus cinereus).</title>
        <authorList>
            <person name="Stajich J.E."/>
            <person name="Wilke S.K."/>
            <person name="Ahren D."/>
            <person name="Au C.H."/>
            <person name="Birren B.W."/>
            <person name="Borodovsky M."/>
            <person name="Burns C."/>
            <person name="Canback B."/>
            <person name="Casselton L.A."/>
            <person name="Cheng C.K."/>
            <person name="Deng J."/>
            <person name="Dietrich F.S."/>
            <person name="Fargo D.C."/>
            <person name="Farman M.L."/>
            <person name="Gathman A.C."/>
            <person name="Goldberg J."/>
            <person name="Guigo R."/>
            <person name="Hoegger P.J."/>
            <person name="Hooker J.B."/>
            <person name="Huggins A."/>
            <person name="James T.Y."/>
            <person name="Kamada T."/>
            <person name="Kilaru S."/>
            <person name="Kodira C."/>
            <person name="Kues U."/>
            <person name="Kupfer D."/>
            <person name="Kwan H.S."/>
            <person name="Lomsadze A."/>
            <person name="Li W."/>
            <person name="Lilly W.W."/>
            <person name="Ma L.J."/>
            <person name="Mackey A.J."/>
            <person name="Manning G."/>
            <person name="Martin F."/>
            <person name="Muraguchi H."/>
            <person name="Natvig D.O."/>
            <person name="Palmerini H."/>
            <person name="Ramesh M.A."/>
            <person name="Rehmeyer C.J."/>
            <person name="Roe B.A."/>
            <person name="Shenoy N."/>
            <person name="Stanke M."/>
            <person name="Ter-Hovhannisyan V."/>
            <person name="Tunlid A."/>
            <person name="Velagapudi R."/>
            <person name="Vision T.J."/>
            <person name="Zeng Q."/>
            <person name="Zolan M.E."/>
            <person name="Pukkila P.J."/>
        </authorList>
    </citation>
    <scope>NUCLEOTIDE SEQUENCE [LARGE SCALE GENOMIC DNA]</scope>
    <source>
        <strain evidence="3">Okayama-7 / 130 / ATCC MYA-4618 / FGSC 9003</strain>
    </source>
</reference>
<dbReference type="InParanoid" id="A8NTA9"/>
<dbReference type="VEuPathDB" id="FungiDB:CC1G_06271"/>
<dbReference type="Proteomes" id="UP000001861">
    <property type="component" value="Unassembled WGS sequence"/>
</dbReference>
<dbReference type="HOGENOM" id="CLU_1240073_0_0_1"/>
<evidence type="ECO:0000313" key="3">
    <source>
        <dbReference type="Proteomes" id="UP000001861"/>
    </source>
</evidence>
<protein>
    <submittedName>
        <fullName evidence="2">Uncharacterized protein</fullName>
    </submittedName>
</protein>
<evidence type="ECO:0000313" key="2">
    <source>
        <dbReference type="EMBL" id="EAU85558.2"/>
    </source>
</evidence>
<dbReference type="AlphaFoldDB" id="A8NTA9"/>
<dbReference type="EMBL" id="AACS02000004">
    <property type="protein sequence ID" value="EAU85558.2"/>
    <property type="molecule type" value="Genomic_DNA"/>
</dbReference>
<proteinExistence type="predicted"/>
<dbReference type="GeneID" id="6012726"/>
<name>A8NTA9_COPC7</name>
<keyword evidence="1" id="KW-0812">Transmembrane</keyword>
<comment type="caution">
    <text evidence="2">The sequence shown here is derived from an EMBL/GenBank/DDBJ whole genome shotgun (WGS) entry which is preliminary data.</text>
</comment>
<dbReference type="OMA" id="PQSANEH"/>
<sequence length="223" mass="24647">MAAALALLFVNYEDAVDPDALVDNCLRNVSKAWYVPFPLNRVASSSTTFDRGVRLALMYTFLLGFDVLVFSMTLRRSLQHAQWGSTPLIRVVIRDGTMSFGVISVICLAVILSFAISSPVSRGREIVLASNLSSILVNRMILNLRDPSLLSTREVQSSGIWAQRDGIPTYRTGGDIITTMHTDHSDEEEDMAISSQGCYTPESQYEHRAICAKLHQGDMRGSV</sequence>
<keyword evidence="1" id="KW-1133">Transmembrane helix</keyword>
<dbReference type="KEGG" id="cci:CC1G_06271"/>
<accession>A8NTA9</accession>